<evidence type="ECO:0000313" key="1">
    <source>
        <dbReference type="EMBL" id="KYO35213.1"/>
    </source>
</evidence>
<evidence type="ECO:0000313" key="2">
    <source>
        <dbReference type="Proteomes" id="UP000050525"/>
    </source>
</evidence>
<keyword evidence="2" id="KW-1185">Reference proteome</keyword>
<proteinExistence type="predicted"/>
<reference evidence="1 2" key="1">
    <citation type="journal article" date="2012" name="Genome Biol.">
        <title>Sequencing three crocodilian genomes to illuminate the evolution of archosaurs and amniotes.</title>
        <authorList>
            <person name="St John J.A."/>
            <person name="Braun E.L."/>
            <person name="Isberg S.R."/>
            <person name="Miles L.G."/>
            <person name="Chong A.Y."/>
            <person name="Gongora J."/>
            <person name="Dalzell P."/>
            <person name="Moran C."/>
            <person name="Bed'hom B."/>
            <person name="Abzhanov A."/>
            <person name="Burgess S.C."/>
            <person name="Cooksey A.M."/>
            <person name="Castoe T.A."/>
            <person name="Crawford N.G."/>
            <person name="Densmore L.D."/>
            <person name="Drew J.C."/>
            <person name="Edwards S.V."/>
            <person name="Faircloth B.C."/>
            <person name="Fujita M.K."/>
            <person name="Greenwold M.J."/>
            <person name="Hoffmann F.G."/>
            <person name="Howard J.M."/>
            <person name="Iguchi T."/>
            <person name="Janes D.E."/>
            <person name="Khan S.Y."/>
            <person name="Kohno S."/>
            <person name="de Koning A.J."/>
            <person name="Lance S.L."/>
            <person name="McCarthy F.M."/>
            <person name="McCormack J.E."/>
            <person name="Merchant M.E."/>
            <person name="Peterson D.G."/>
            <person name="Pollock D.D."/>
            <person name="Pourmand N."/>
            <person name="Raney B.J."/>
            <person name="Roessler K.A."/>
            <person name="Sanford J.R."/>
            <person name="Sawyer R.H."/>
            <person name="Schmidt C.J."/>
            <person name="Triplett E.W."/>
            <person name="Tuberville T.D."/>
            <person name="Venegas-Anaya M."/>
            <person name="Howard J.T."/>
            <person name="Jarvis E.D."/>
            <person name="Guillette L.J.Jr."/>
            <person name="Glenn T.C."/>
            <person name="Green R.E."/>
            <person name="Ray D.A."/>
        </authorList>
    </citation>
    <scope>NUCLEOTIDE SEQUENCE [LARGE SCALE GENOMIC DNA]</scope>
    <source>
        <strain evidence="1">KSC_2009_1</strain>
    </source>
</reference>
<dbReference type="Proteomes" id="UP000050525">
    <property type="component" value="Unassembled WGS sequence"/>
</dbReference>
<gene>
    <name evidence="1" type="ORF">Y1Q_0001086</name>
</gene>
<protein>
    <submittedName>
        <fullName evidence="1">Uncharacterized protein</fullName>
    </submittedName>
</protein>
<name>A0A151NEG1_ALLMI</name>
<sequence>MVLETEFLWKFRSPHWTREDWRGPFPILPQAIGLRSLNRTSKTRGEVNFSSCLMQMNSPQLYWRACCKRRNMVDFLLPFPACLLLAHLHERALSSMTSMTATVLFTDPYTRTQSREQQDKKDYKSGSCKKLPLQGERGRCYYTKCVV</sequence>
<dbReference type="EMBL" id="AKHW03003207">
    <property type="protein sequence ID" value="KYO35213.1"/>
    <property type="molecule type" value="Genomic_DNA"/>
</dbReference>
<accession>A0A151NEG1</accession>
<organism evidence="1 2">
    <name type="scientific">Alligator mississippiensis</name>
    <name type="common">American alligator</name>
    <dbReference type="NCBI Taxonomy" id="8496"/>
    <lineage>
        <taxon>Eukaryota</taxon>
        <taxon>Metazoa</taxon>
        <taxon>Chordata</taxon>
        <taxon>Craniata</taxon>
        <taxon>Vertebrata</taxon>
        <taxon>Euteleostomi</taxon>
        <taxon>Archelosauria</taxon>
        <taxon>Archosauria</taxon>
        <taxon>Crocodylia</taxon>
        <taxon>Alligatoridae</taxon>
        <taxon>Alligatorinae</taxon>
        <taxon>Alligator</taxon>
    </lineage>
</organism>
<comment type="caution">
    <text evidence="1">The sequence shown here is derived from an EMBL/GenBank/DDBJ whole genome shotgun (WGS) entry which is preliminary data.</text>
</comment>
<dbReference type="AlphaFoldDB" id="A0A151NEG1"/>